<comment type="caution">
    <text evidence="2">The sequence shown here is derived from an EMBL/GenBank/DDBJ whole genome shotgun (WGS) entry which is preliminary data.</text>
</comment>
<accession>A0A9P5C7Y5</accession>
<gene>
    <name evidence="2" type="ORF">CFAM422_010713</name>
</gene>
<keyword evidence="3" id="KW-1185">Reference proteome</keyword>
<name>A0A9P5C7Y5_9HYPO</name>
<reference evidence="2 3" key="1">
    <citation type="submission" date="2018-06" db="EMBL/GenBank/DDBJ databases">
        <title>Genome analysis of cellulolytic fungus Trichoderma lentiforme CFAM-422.</title>
        <authorList>
            <person name="Steindorff A.S."/>
            <person name="Formighieri E.F."/>
            <person name="Midorikawa G.E.O."/>
            <person name="Tamietti M.S."/>
            <person name="Ramos E.Z."/>
            <person name="Silva A.S."/>
            <person name="Bon E.P.S."/>
            <person name="Mendes T.D."/>
            <person name="Damaso M.C.T."/>
            <person name="Favaro L.C.L."/>
        </authorList>
    </citation>
    <scope>NUCLEOTIDE SEQUENCE [LARGE SCALE GENOMIC DNA]</scope>
    <source>
        <strain evidence="2 3">CFAM-422</strain>
    </source>
</reference>
<evidence type="ECO:0000313" key="3">
    <source>
        <dbReference type="Proteomes" id="UP000801864"/>
    </source>
</evidence>
<evidence type="ECO:0000313" key="2">
    <source>
        <dbReference type="EMBL" id="KAF3062675.1"/>
    </source>
</evidence>
<sequence length="84" mass="9347">MQAVQLRALQGINSCRSDKVPGQARYGLVWFDPVWSGFGLASTEWDGMGEEEDTGRIRALAESHTTTKGQRKAEEMQMQMQEGA</sequence>
<protein>
    <submittedName>
        <fullName evidence="2">Uncharacterized protein</fullName>
    </submittedName>
</protein>
<dbReference type="Proteomes" id="UP000801864">
    <property type="component" value="Unassembled WGS sequence"/>
</dbReference>
<dbReference type="AlphaFoldDB" id="A0A9P5C7Y5"/>
<proteinExistence type="predicted"/>
<feature type="region of interest" description="Disordered" evidence="1">
    <location>
        <begin position="62"/>
        <end position="84"/>
    </location>
</feature>
<dbReference type="EMBL" id="QLNT01000021">
    <property type="protein sequence ID" value="KAF3062675.1"/>
    <property type="molecule type" value="Genomic_DNA"/>
</dbReference>
<organism evidence="2 3">
    <name type="scientific">Trichoderma lentiforme</name>
    <dbReference type="NCBI Taxonomy" id="1567552"/>
    <lineage>
        <taxon>Eukaryota</taxon>
        <taxon>Fungi</taxon>
        <taxon>Dikarya</taxon>
        <taxon>Ascomycota</taxon>
        <taxon>Pezizomycotina</taxon>
        <taxon>Sordariomycetes</taxon>
        <taxon>Hypocreomycetidae</taxon>
        <taxon>Hypocreales</taxon>
        <taxon>Hypocreaceae</taxon>
        <taxon>Trichoderma</taxon>
    </lineage>
</organism>
<evidence type="ECO:0000256" key="1">
    <source>
        <dbReference type="SAM" id="MobiDB-lite"/>
    </source>
</evidence>